<protein>
    <recommendedName>
        <fullName evidence="3">DUF370 domain-containing protein</fullName>
    </recommendedName>
</protein>
<dbReference type="InterPro" id="IPR007169">
    <property type="entry name" value="RemA-like"/>
</dbReference>
<dbReference type="NCBIfam" id="NF046065">
    <property type="entry name" value="MtxRegRemB"/>
    <property type="match status" value="1"/>
</dbReference>
<name>A0ABP3G6D3_9BACI</name>
<evidence type="ECO:0008006" key="3">
    <source>
        <dbReference type="Google" id="ProtNLM"/>
    </source>
</evidence>
<organism evidence="1 2">
    <name type="scientific">Bacillus carboniphilus</name>
    <dbReference type="NCBI Taxonomy" id="86663"/>
    <lineage>
        <taxon>Bacteria</taxon>
        <taxon>Bacillati</taxon>
        <taxon>Bacillota</taxon>
        <taxon>Bacilli</taxon>
        <taxon>Bacillales</taxon>
        <taxon>Bacillaceae</taxon>
        <taxon>Bacillus</taxon>
    </lineage>
</organism>
<proteinExistence type="predicted"/>
<keyword evidence="2" id="KW-1185">Reference proteome</keyword>
<dbReference type="RefSeq" id="WP_343799819.1">
    <property type="nucleotide sequence ID" value="NZ_BAAADJ010000024.1"/>
</dbReference>
<accession>A0ABP3G6D3</accession>
<dbReference type="Pfam" id="PF04025">
    <property type="entry name" value="RemA-like"/>
    <property type="match status" value="1"/>
</dbReference>
<comment type="caution">
    <text evidence="1">The sequence shown here is derived from an EMBL/GenBank/DDBJ whole genome shotgun (WGS) entry which is preliminary data.</text>
</comment>
<evidence type="ECO:0000313" key="1">
    <source>
        <dbReference type="EMBL" id="GAA0334556.1"/>
    </source>
</evidence>
<sequence length="76" mass="8767">MYLHVGENIVVRTDDVITIIDESSKECISEFLSNNDDKMYKLGKGVIKSFVVTKDYIYQSPFSSQTLKKRCRLKSL</sequence>
<reference evidence="2" key="1">
    <citation type="journal article" date="2019" name="Int. J. Syst. Evol. Microbiol.">
        <title>The Global Catalogue of Microorganisms (GCM) 10K type strain sequencing project: providing services to taxonomists for standard genome sequencing and annotation.</title>
        <authorList>
            <consortium name="The Broad Institute Genomics Platform"/>
            <consortium name="The Broad Institute Genome Sequencing Center for Infectious Disease"/>
            <person name="Wu L."/>
            <person name="Ma J."/>
        </authorList>
    </citation>
    <scope>NUCLEOTIDE SEQUENCE [LARGE SCALE GENOMIC DNA]</scope>
    <source>
        <strain evidence="2">JCM 9731</strain>
    </source>
</reference>
<dbReference type="Proteomes" id="UP001500782">
    <property type="component" value="Unassembled WGS sequence"/>
</dbReference>
<dbReference type="EMBL" id="BAAADJ010000024">
    <property type="protein sequence ID" value="GAA0334556.1"/>
    <property type="molecule type" value="Genomic_DNA"/>
</dbReference>
<evidence type="ECO:0000313" key="2">
    <source>
        <dbReference type="Proteomes" id="UP001500782"/>
    </source>
</evidence>
<gene>
    <name evidence="1" type="ORF">GCM10008967_26680</name>
</gene>